<dbReference type="Proteomes" id="UP000277294">
    <property type="component" value="Unassembled WGS sequence"/>
</dbReference>
<dbReference type="Gene3D" id="3.90.1300.10">
    <property type="entry name" value="Amidase signature (AS) domain"/>
    <property type="match status" value="1"/>
</dbReference>
<protein>
    <submittedName>
        <fullName evidence="3">Acylamidase</fullName>
        <ecNumber evidence="3">3.5.1.13</ecNumber>
    </submittedName>
</protein>
<evidence type="ECO:0000313" key="3">
    <source>
        <dbReference type="EMBL" id="VCU68492.1"/>
    </source>
</evidence>
<dbReference type="SUPFAM" id="SSF75304">
    <property type="entry name" value="Amidase signature (AS) enzymes"/>
    <property type="match status" value="1"/>
</dbReference>
<evidence type="ECO:0000256" key="1">
    <source>
        <dbReference type="ARBA" id="ARBA00009199"/>
    </source>
</evidence>
<gene>
    <name evidence="3" type="primary">aam_3</name>
    <name evidence="3" type="ORF">PIGHUM_00543</name>
</gene>
<comment type="similarity">
    <text evidence="1">Belongs to the amidase family.</text>
</comment>
<sequence length="472" mass="49991">MSNAPAHAWLAKSAVELHEAYRGRALSPLDLAEALLEAVATDAYGLNAFCIVDRDATLRGAEASARRWRSGTPIGPLDGIPVSVKDMTDVAGWVSRRGSMLTEGAGPAAADAPSVALLRQGGAVLFGKTATAEFGWLADSYSAHTGITQNPRAPGRSAGGSSMGAAAHVAQGWGPIALGSDAGGSIRIPASYCGLVGLKPTYGAVPSGPTLSAFSEFAHLGPLTRTVADCRLAMQVMGRPHVHDPHSLYNRDQDLAPRQLTIGLMADAGADTGLDPAVAAAIEALDARLARKGHTIRRIRMDWVALAEDFWTVWQTRLYESFVDLAPAQMARLDPRLQQLCAWGAAIDGRSLGRARARLRGAIAELTLLFADIDLLLSPASPAGAPEVGALCADTHPLCDRIRQTYNWQLANPYSFPFNLTQQPALSLPALQDGAGLPVGLQIVGRKYRDGDVLDFAQMLESTRLLEESDHA</sequence>
<keyword evidence="4" id="KW-1185">Reference proteome</keyword>
<dbReference type="PANTHER" id="PTHR11895:SF7">
    <property type="entry name" value="GLUTAMYL-TRNA(GLN) AMIDOTRANSFERASE SUBUNIT A, MITOCHONDRIAL"/>
    <property type="match status" value="1"/>
</dbReference>
<feature type="domain" description="Amidase" evidence="2">
    <location>
        <begin position="31"/>
        <end position="454"/>
    </location>
</feature>
<dbReference type="EC" id="3.5.1.13" evidence="3"/>
<dbReference type="Pfam" id="PF01425">
    <property type="entry name" value="Amidase"/>
    <property type="match status" value="1"/>
</dbReference>
<dbReference type="PANTHER" id="PTHR11895">
    <property type="entry name" value="TRANSAMIDASE"/>
    <property type="match status" value="1"/>
</dbReference>
<accession>A0A3P4AXJ4</accession>
<dbReference type="OrthoDB" id="8576090at2"/>
<organism evidence="3 4">
    <name type="scientific">Pigmentiphaga humi</name>
    <dbReference type="NCBI Taxonomy" id="2478468"/>
    <lineage>
        <taxon>Bacteria</taxon>
        <taxon>Pseudomonadati</taxon>
        <taxon>Pseudomonadota</taxon>
        <taxon>Betaproteobacteria</taxon>
        <taxon>Burkholderiales</taxon>
        <taxon>Alcaligenaceae</taxon>
        <taxon>Pigmentiphaga</taxon>
    </lineage>
</organism>
<proteinExistence type="inferred from homology"/>
<evidence type="ECO:0000313" key="4">
    <source>
        <dbReference type="Proteomes" id="UP000277294"/>
    </source>
</evidence>
<dbReference type="InterPro" id="IPR000120">
    <property type="entry name" value="Amidase"/>
</dbReference>
<dbReference type="RefSeq" id="WP_124077698.1">
    <property type="nucleotide sequence ID" value="NZ_UWPJ01000005.1"/>
</dbReference>
<reference evidence="3 4" key="1">
    <citation type="submission" date="2018-10" db="EMBL/GenBank/DDBJ databases">
        <authorList>
            <person name="Criscuolo A."/>
        </authorList>
    </citation>
    <scope>NUCLEOTIDE SEQUENCE [LARGE SCALE GENOMIC DNA]</scope>
    <source>
        <strain evidence="3">DnA1</strain>
    </source>
</reference>
<dbReference type="InterPro" id="IPR023631">
    <property type="entry name" value="Amidase_dom"/>
</dbReference>
<evidence type="ECO:0000259" key="2">
    <source>
        <dbReference type="Pfam" id="PF01425"/>
    </source>
</evidence>
<dbReference type="GO" id="GO:0047680">
    <property type="term" value="F:aryl-acylamidase activity"/>
    <property type="evidence" value="ECO:0007669"/>
    <property type="project" value="UniProtKB-EC"/>
</dbReference>
<dbReference type="InterPro" id="IPR036928">
    <property type="entry name" value="AS_sf"/>
</dbReference>
<keyword evidence="3" id="KW-0378">Hydrolase</keyword>
<dbReference type="EMBL" id="UWPJ01000005">
    <property type="protein sequence ID" value="VCU68492.1"/>
    <property type="molecule type" value="Genomic_DNA"/>
</dbReference>
<dbReference type="AlphaFoldDB" id="A0A3P4AXJ4"/>
<name>A0A3P4AXJ4_9BURK</name>